<dbReference type="AlphaFoldDB" id="A0A821EGM6"/>
<proteinExistence type="predicted"/>
<organism evidence="1 2">
    <name type="scientific">Rotaria socialis</name>
    <dbReference type="NCBI Taxonomy" id="392032"/>
    <lineage>
        <taxon>Eukaryota</taxon>
        <taxon>Metazoa</taxon>
        <taxon>Spiralia</taxon>
        <taxon>Gnathifera</taxon>
        <taxon>Rotifera</taxon>
        <taxon>Eurotatoria</taxon>
        <taxon>Bdelloidea</taxon>
        <taxon>Philodinida</taxon>
        <taxon>Philodinidae</taxon>
        <taxon>Rotaria</taxon>
    </lineage>
</organism>
<reference evidence="1" key="1">
    <citation type="submission" date="2021-02" db="EMBL/GenBank/DDBJ databases">
        <authorList>
            <person name="Nowell W R."/>
        </authorList>
    </citation>
    <scope>NUCLEOTIDE SEQUENCE</scope>
</reference>
<accession>A0A821EGM6</accession>
<sequence length="53" mass="6726">DYDYDHDDEQLVQEIQQQLQSHNSNQMEMIEQMVNRKYELELWREEIQHLKNY</sequence>
<feature type="non-terminal residue" evidence="1">
    <location>
        <position position="53"/>
    </location>
</feature>
<evidence type="ECO:0000313" key="2">
    <source>
        <dbReference type="Proteomes" id="UP000663851"/>
    </source>
</evidence>
<dbReference type="Proteomes" id="UP000663851">
    <property type="component" value="Unassembled WGS sequence"/>
</dbReference>
<name>A0A821EGM6_9BILA</name>
<comment type="caution">
    <text evidence="1">The sequence shown here is derived from an EMBL/GenBank/DDBJ whole genome shotgun (WGS) entry which is preliminary data.</text>
</comment>
<gene>
    <name evidence="1" type="ORF">HFQ381_LOCUS34858</name>
</gene>
<evidence type="ECO:0000313" key="1">
    <source>
        <dbReference type="EMBL" id="CAF4636073.1"/>
    </source>
</evidence>
<dbReference type="EMBL" id="CAJOBO010019749">
    <property type="protein sequence ID" value="CAF4636073.1"/>
    <property type="molecule type" value="Genomic_DNA"/>
</dbReference>
<feature type="non-terminal residue" evidence="1">
    <location>
        <position position="1"/>
    </location>
</feature>
<protein>
    <submittedName>
        <fullName evidence="1">Uncharacterized protein</fullName>
    </submittedName>
</protein>